<evidence type="ECO:0000313" key="3">
    <source>
        <dbReference type="EMBL" id="AZT39761.1"/>
    </source>
</evidence>
<organism evidence="3">
    <name type="scientific">Salmonella enterica subsp. enterica serovar Karamoja</name>
    <dbReference type="NCBI Taxonomy" id="2500153"/>
    <lineage>
        <taxon>Bacteria</taxon>
        <taxon>Pseudomonadati</taxon>
        <taxon>Pseudomonadota</taxon>
        <taxon>Gammaproteobacteria</taxon>
        <taxon>Enterobacterales</taxon>
        <taxon>Enterobacteriaceae</taxon>
        <taxon>Salmonella</taxon>
    </lineage>
</organism>
<geneLocation type="plasmid" evidence="4">
    <name>pRSE40</name>
</geneLocation>
<evidence type="ECO:0000259" key="2">
    <source>
        <dbReference type="PROSITE" id="PS51177"/>
    </source>
</evidence>
<geneLocation type="plasmid" evidence="3">
    <name>pRSE21</name>
</geneLocation>
<feature type="repeat" description="Lumazine-binding" evidence="1">
    <location>
        <begin position="1"/>
        <end position="49"/>
    </location>
</feature>
<dbReference type="InterPro" id="IPR026017">
    <property type="entry name" value="Lumazine-bd_dom"/>
</dbReference>
<dbReference type="SUPFAM" id="SSF63380">
    <property type="entry name" value="Riboflavin synthase domain-like"/>
    <property type="match status" value="1"/>
</dbReference>
<dbReference type="Gene3D" id="2.40.30.20">
    <property type="match status" value="1"/>
</dbReference>
<dbReference type="EMBL" id="CP034710">
    <property type="protein sequence ID" value="AZT39761.1"/>
    <property type="molecule type" value="Genomic_DNA"/>
</dbReference>
<name>A0A3Q9MMA4_SALET</name>
<proteinExistence type="predicted"/>
<keyword evidence="3" id="KW-0614">Plasmid</keyword>
<sequence>MHHADRENSTLALNLIPETLRLTTLQYLKPGDLVNYKVEQSTRAIVETFLNTLGALQY</sequence>
<dbReference type="AlphaFoldDB" id="A0A3Q9MMA4"/>
<feature type="domain" description="Lumazine-binding" evidence="2">
    <location>
        <begin position="1"/>
        <end position="49"/>
    </location>
</feature>
<reference evidence="3" key="1">
    <citation type="submission" date="2018-12" db="EMBL/GenBank/DDBJ databases">
        <title>Complete genome sequences of twenty non-typhoidal Salmonella isolates from Rwanda.</title>
        <authorList>
            <person name="Byukusenge M."/>
            <person name="Li L."/>
            <person name="Subhashinie K."/>
            <person name="Nzayirambaho M."/>
            <person name="Kuchipudi S.V."/>
            <person name="Jayarao B.M."/>
        </authorList>
    </citation>
    <scope>NUCLEOTIDE SEQUENCE</scope>
    <source>
        <strain evidence="3">RSE21</strain>
        <strain evidence="4">RSE40</strain>
        <plasmid evidence="3">pRSE21</plasmid>
        <plasmid evidence="4">pRSE40</plasmid>
    </source>
</reference>
<dbReference type="InterPro" id="IPR023366">
    <property type="entry name" value="ATP_synth_asu-like_sf"/>
</dbReference>
<dbReference type="InterPro" id="IPR017938">
    <property type="entry name" value="Riboflavin_synthase-like_b-brl"/>
</dbReference>
<evidence type="ECO:0000256" key="1">
    <source>
        <dbReference type="PROSITE-ProRule" id="PRU00524"/>
    </source>
</evidence>
<dbReference type="PROSITE" id="PS51177">
    <property type="entry name" value="LUMAZINE_BIND"/>
    <property type="match status" value="1"/>
</dbReference>
<protein>
    <recommendedName>
        <fullName evidence="2">Lumazine-binding domain-containing protein</fullName>
    </recommendedName>
</protein>
<evidence type="ECO:0000313" key="4">
    <source>
        <dbReference type="EMBL" id="AZT44489.1"/>
    </source>
</evidence>
<gene>
    <name evidence="4" type="ORF">EL007_24795</name>
    <name evidence="3" type="ORF">ELZ88_24155</name>
</gene>
<accession>A0A3Q9MMA4</accession>
<dbReference type="EMBL" id="CP034699">
    <property type="protein sequence ID" value="AZT44489.1"/>
    <property type="molecule type" value="Genomic_DNA"/>
</dbReference>